<evidence type="ECO:0000313" key="3">
    <source>
        <dbReference type="Proteomes" id="UP000202420"/>
    </source>
</evidence>
<dbReference type="KEGG" id="vg:5470650"/>
<feature type="compositionally biased region" description="Polar residues" evidence="1">
    <location>
        <begin position="14"/>
        <end position="24"/>
    </location>
</feature>
<reference evidence="2 3" key="1">
    <citation type="submission" date="2006-09" db="EMBL/GenBank/DDBJ databases">
        <title>Sequence and annotation of the 288-kb ATCV-1 virus that infects an endosymbiotic Chlorella strain of the heliozoon Acanthocystis turfacea.</title>
        <authorList>
            <person name="Fitzgerald L.A."/>
            <person name="Graves M.V."/>
            <person name="Li X."/>
            <person name="Pfitzner A.J.P."/>
            <person name="Hartigan J."/>
            <person name="Van Etten J.L."/>
        </authorList>
    </citation>
    <scope>NUCLEOTIDE SEQUENCE [LARGE SCALE GENOMIC DNA]</scope>
    <source>
        <strain evidence="2 3">ATCV-1</strain>
    </source>
</reference>
<accession>A7KA36</accession>
<sequence length="89" mass="10475">MRRRYRRSREQDSGKTSQKVQHAAQSRRRTGYRGPARASIRHESRRKASQESVQNDDQERPVNAHCERDTLQVFSHRVCRAIHSSFGIQ</sequence>
<evidence type="ECO:0000256" key="1">
    <source>
        <dbReference type="SAM" id="MobiDB-lite"/>
    </source>
</evidence>
<dbReference type="Proteomes" id="UP000202420">
    <property type="component" value="Segment"/>
</dbReference>
<gene>
    <name evidence="2" type="primary">z776L</name>
    <name evidence="2" type="ORF">ATCV1_z776L</name>
</gene>
<dbReference type="RefSeq" id="YP_001427257.1">
    <property type="nucleotide sequence ID" value="NC_008724.1"/>
</dbReference>
<organism evidence="2 3">
    <name type="scientific">Chlorovirus heliozoae</name>
    <dbReference type="NCBI Taxonomy" id="322019"/>
    <lineage>
        <taxon>Viruses</taxon>
        <taxon>Varidnaviria</taxon>
        <taxon>Bamfordvirae</taxon>
        <taxon>Nucleocytoviricota</taxon>
        <taxon>Megaviricetes</taxon>
        <taxon>Algavirales</taxon>
        <taxon>Phycodnaviridae</taxon>
        <taxon>Chlorovirus</taxon>
    </lineage>
</organism>
<name>A7KA36_9PHYC</name>
<keyword evidence="3" id="KW-1185">Reference proteome</keyword>
<proteinExistence type="predicted"/>
<evidence type="ECO:0000313" key="2">
    <source>
        <dbReference type="EMBL" id="ABT16910.1"/>
    </source>
</evidence>
<protein>
    <submittedName>
        <fullName evidence="2">Uncharacterized protein z776L</fullName>
    </submittedName>
</protein>
<feature type="compositionally biased region" description="Basic and acidic residues" evidence="1">
    <location>
        <begin position="40"/>
        <end position="49"/>
    </location>
</feature>
<dbReference type="GeneID" id="5470650"/>
<dbReference type="EMBL" id="EF101928">
    <property type="protein sequence ID" value="ABT16910.1"/>
    <property type="molecule type" value="Genomic_DNA"/>
</dbReference>
<feature type="region of interest" description="Disordered" evidence="1">
    <location>
        <begin position="1"/>
        <end position="63"/>
    </location>
</feature>